<evidence type="ECO:0000313" key="6">
    <source>
        <dbReference type="EMBL" id="CAL6070467.1"/>
    </source>
</evidence>
<evidence type="ECO:0000313" key="2">
    <source>
        <dbReference type="EMBL" id="CAI9960030.1"/>
    </source>
</evidence>
<evidence type="ECO:0000313" key="3">
    <source>
        <dbReference type="EMBL" id="CAI9960034.1"/>
    </source>
</evidence>
<keyword evidence="1" id="KW-0472">Membrane</keyword>
<gene>
    <name evidence="2" type="ORF">HINF_LOCUS47675</name>
    <name evidence="3" type="ORF">HINF_LOCUS47679</name>
    <name evidence="4" type="ORF">HINF_LOCUS47684</name>
    <name evidence="5" type="ORF">HINF_LOCUS54480</name>
    <name evidence="6" type="ORF">HINF_LOCUS54484</name>
    <name evidence="7" type="ORF">HINF_LOCUS54489</name>
</gene>
<protein>
    <submittedName>
        <fullName evidence="5">Hypothetical_protein</fullName>
    </submittedName>
</protein>
<dbReference type="EMBL" id="CATOUU010000927">
    <property type="protein sequence ID" value="CAI9960034.1"/>
    <property type="molecule type" value="Genomic_DNA"/>
</dbReference>
<dbReference type="Proteomes" id="UP001642409">
    <property type="component" value="Unassembled WGS sequence"/>
</dbReference>
<accession>A0AA86QJV3</accession>
<evidence type="ECO:0000313" key="8">
    <source>
        <dbReference type="Proteomes" id="UP001642409"/>
    </source>
</evidence>
<keyword evidence="1" id="KW-0812">Transmembrane</keyword>
<dbReference type="EMBL" id="CATOUU010000927">
    <property type="protein sequence ID" value="CAI9960039.1"/>
    <property type="molecule type" value="Genomic_DNA"/>
</dbReference>
<comment type="caution">
    <text evidence="2">The sequence shown here is derived from an EMBL/GenBank/DDBJ whole genome shotgun (WGS) entry which is preliminary data.</text>
</comment>
<dbReference type="EMBL" id="CATOUU010000927">
    <property type="protein sequence ID" value="CAI9960030.1"/>
    <property type="molecule type" value="Genomic_DNA"/>
</dbReference>
<dbReference type="EMBL" id="CAXDID020000283">
    <property type="protein sequence ID" value="CAL6070472.1"/>
    <property type="molecule type" value="Genomic_DNA"/>
</dbReference>
<evidence type="ECO:0000313" key="7">
    <source>
        <dbReference type="EMBL" id="CAL6070472.1"/>
    </source>
</evidence>
<reference evidence="2" key="1">
    <citation type="submission" date="2023-06" db="EMBL/GenBank/DDBJ databases">
        <authorList>
            <person name="Kurt Z."/>
        </authorList>
    </citation>
    <scope>NUCLEOTIDE SEQUENCE</scope>
</reference>
<feature type="transmembrane region" description="Helical" evidence="1">
    <location>
        <begin position="93"/>
        <end position="112"/>
    </location>
</feature>
<sequence>MYQKSIQNQGQFFEGEQSLVQFLSTSQVIACTENNRFVQARSFQLRYLKPQTVYFQILRICGYKDLHHFLNFSQGANLSEGRYKVQAVLFKKFINIIILVVIISLLIVLTQHPKSHFHTRN</sequence>
<dbReference type="EMBL" id="CAXDID020000283">
    <property type="protein sequence ID" value="CAL6070467.1"/>
    <property type="molecule type" value="Genomic_DNA"/>
</dbReference>
<keyword evidence="8" id="KW-1185">Reference proteome</keyword>
<name>A0AA86QJV3_9EUKA</name>
<reference evidence="5 8" key="2">
    <citation type="submission" date="2024-07" db="EMBL/GenBank/DDBJ databases">
        <authorList>
            <person name="Akdeniz Z."/>
        </authorList>
    </citation>
    <scope>NUCLEOTIDE SEQUENCE [LARGE SCALE GENOMIC DNA]</scope>
</reference>
<evidence type="ECO:0000313" key="5">
    <source>
        <dbReference type="EMBL" id="CAL6070463.1"/>
    </source>
</evidence>
<proteinExistence type="predicted"/>
<dbReference type="AlphaFoldDB" id="A0AA86QJV3"/>
<organism evidence="2">
    <name type="scientific">Hexamita inflata</name>
    <dbReference type="NCBI Taxonomy" id="28002"/>
    <lineage>
        <taxon>Eukaryota</taxon>
        <taxon>Metamonada</taxon>
        <taxon>Diplomonadida</taxon>
        <taxon>Hexamitidae</taxon>
        <taxon>Hexamitinae</taxon>
        <taxon>Hexamita</taxon>
    </lineage>
</organism>
<evidence type="ECO:0000313" key="4">
    <source>
        <dbReference type="EMBL" id="CAI9960039.1"/>
    </source>
</evidence>
<dbReference type="EMBL" id="CAXDID020000283">
    <property type="protein sequence ID" value="CAL6070463.1"/>
    <property type="molecule type" value="Genomic_DNA"/>
</dbReference>
<evidence type="ECO:0000256" key="1">
    <source>
        <dbReference type="SAM" id="Phobius"/>
    </source>
</evidence>
<keyword evidence="1" id="KW-1133">Transmembrane helix</keyword>